<dbReference type="RefSeq" id="WP_380128955.1">
    <property type="nucleotide sequence ID" value="NZ_JBHSIU010000130.1"/>
</dbReference>
<dbReference type="PANTHER" id="PTHR11527">
    <property type="entry name" value="HEAT-SHOCK PROTEIN 20 FAMILY MEMBER"/>
    <property type="match status" value="1"/>
</dbReference>
<dbReference type="Gene3D" id="2.60.40.790">
    <property type="match status" value="1"/>
</dbReference>
<comment type="caution">
    <text evidence="5">The sequence shown here is derived from an EMBL/GenBank/DDBJ whole genome shotgun (WGS) entry which is preliminary data.</text>
</comment>
<feature type="compositionally biased region" description="Low complexity" evidence="3">
    <location>
        <begin position="160"/>
        <end position="210"/>
    </location>
</feature>
<protein>
    <submittedName>
        <fullName evidence="5">Hsp20/alpha crystallin family protein</fullName>
    </submittedName>
</protein>
<accession>A0ABV9WMR5</accession>
<dbReference type="Proteomes" id="UP001595912">
    <property type="component" value="Unassembled WGS sequence"/>
</dbReference>
<organism evidence="5 6">
    <name type="scientific">Dactylosporangium cerinum</name>
    <dbReference type="NCBI Taxonomy" id="1434730"/>
    <lineage>
        <taxon>Bacteria</taxon>
        <taxon>Bacillati</taxon>
        <taxon>Actinomycetota</taxon>
        <taxon>Actinomycetes</taxon>
        <taxon>Micromonosporales</taxon>
        <taxon>Micromonosporaceae</taxon>
        <taxon>Dactylosporangium</taxon>
    </lineage>
</organism>
<evidence type="ECO:0000256" key="3">
    <source>
        <dbReference type="SAM" id="MobiDB-lite"/>
    </source>
</evidence>
<name>A0ABV9WMR5_9ACTN</name>
<sequence length="217" mass="23549">MTLAPFSSRQRRGGLLAGTPAYRWDPRREVDELNSRFGQLIQSLISGEAGIGGSAGWSPPVDVEETEDAYVVDVDLPNVNPEDVNLEMRGEELRISGAFEERRRGGVVRRQGRQTGEFEYMIDLPSDIDSDQVQAAYSNGVLTVTVPKARNAQPRRIEIQAQGDQQGQQQAGQQQAGQQQAGRSAAGQQAAQPGTQQSGSQQSDDPQRGGQKSGKRS</sequence>
<proteinExistence type="inferred from homology"/>
<evidence type="ECO:0000256" key="1">
    <source>
        <dbReference type="PROSITE-ProRule" id="PRU00285"/>
    </source>
</evidence>
<evidence type="ECO:0000313" key="6">
    <source>
        <dbReference type="Proteomes" id="UP001595912"/>
    </source>
</evidence>
<comment type="similarity">
    <text evidence="1 2">Belongs to the small heat shock protein (HSP20) family.</text>
</comment>
<evidence type="ECO:0000259" key="4">
    <source>
        <dbReference type="PROSITE" id="PS01031"/>
    </source>
</evidence>
<dbReference type="Pfam" id="PF00011">
    <property type="entry name" value="HSP20"/>
    <property type="match status" value="1"/>
</dbReference>
<dbReference type="SUPFAM" id="SSF49764">
    <property type="entry name" value="HSP20-like chaperones"/>
    <property type="match status" value="1"/>
</dbReference>
<keyword evidence="6" id="KW-1185">Reference proteome</keyword>
<evidence type="ECO:0000256" key="2">
    <source>
        <dbReference type="RuleBase" id="RU003616"/>
    </source>
</evidence>
<dbReference type="InterPro" id="IPR002068">
    <property type="entry name" value="A-crystallin/Hsp20_dom"/>
</dbReference>
<dbReference type="InterPro" id="IPR008978">
    <property type="entry name" value="HSP20-like_chaperone"/>
</dbReference>
<dbReference type="EMBL" id="JBHSIU010000130">
    <property type="protein sequence ID" value="MFC5008298.1"/>
    <property type="molecule type" value="Genomic_DNA"/>
</dbReference>
<dbReference type="CDD" id="cd06464">
    <property type="entry name" value="ACD_sHsps-like"/>
    <property type="match status" value="1"/>
</dbReference>
<feature type="domain" description="SHSP" evidence="4">
    <location>
        <begin position="52"/>
        <end position="162"/>
    </location>
</feature>
<feature type="region of interest" description="Disordered" evidence="3">
    <location>
        <begin position="160"/>
        <end position="217"/>
    </location>
</feature>
<gene>
    <name evidence="5" type="ORF">ACFPIJ_62125</name>
</gene>
<dbReference type="PROSITE" id="PS01031">
    <property type="entry name" value="SHSP"/>
    <property type="match status" value="1"/>
</dbReference>
<dbReference type="InterPro" id="IPR031107">
    <property type="entry name" value="Small_HSP"/>
</dbReference>
<reference evidence="6" key="1">
    <citation type="journal article" date="2019" name="Int. J. Syst. Evol. Microbiol.">
        <title>The Global Catalogue of Microorganisms (GCM) 10K type strain sequencing project: providing services to taxonomists for standard genome sequencing and annotation.</title>
        <authorList>
            <consortium name="The Broad Institute Genomics Platform"/>
            <consortium name="The Broad Institute Genome Sequencing Center for Infectious Disease"/>
            <person name="Wu L."/>
            <person name="Ma J."/>
        </authorList>
    </citation>
    <scope>NUCLEOTIDE SEQUENCE [LARGE SCALE GENOMIC DNA]</scope>
    <source>
        <strain evidence="6">CGMCC 4.7152</strain>
    </source>
</reference>
<evidence type="ECO:0000313" key="5">
    <source>
        <dbReference type="EMBL" id="MFC5008298.1"/>
    </source>
</evidence>